<dbReference type="InterPro" id="IPR050482">
    <property type="entry name" value="Sensor_HK_TwoCompSys"/>
</dbReference>
<proteinExistence type="predicted"/>
<reference evidence="6 7" key="1">
    <citation type="submission" date="2018-12" db="EMBL/GenBank/DDBJ databases">
        <authorList>
            <consortium name="Pathogen Informatics"/>
        </authorList>
    </citation>
    <scope>NUCLEOTIDE SEQUENCE [LARGE SCALE GENOMIC DNA]</scope>
    <source>
        <strain evidence="6 7">NCTC10437</strain>
    </source>
</reference>
<keyword evidence="3" id="KW-0902">Two-component regulatory system</keyword>
<feature type="transmembrane region" description="Helical" evidence="4">
    <location>
        <begin position="123"/>
        <end position="139"/>
    </location>
</feature>
<evidence type="ECO:0000256" key="4">
    <source>
        <dbReference type="SAM" id="Phobius"/>
    </source>
</evidence>
<dbReference type="Pfam" id="PF07730">
    <property type="entry name" value="HisKA_3"/>
    <property type="match status" value="1"/>
</dbReference>
<dbReference type="InterPro" id="IPR036890">
    <property type="entry name" value="HATPase_C_sf"/>
</dbReference>
<accession>A0A3S4RY76</accession>
<dbReference type="InterPro" id="IPR011712">
    <property type="entry name" value="Sig_transdc_His_kin_sub3_dim/P"/>
</dbReference>
<evidence type="ECO:0000256" key="2">
    <source>
        <dbReference type="ARBA" id="ARBA00022777"/>
    </source>
</evidence>
<feature type="transmembrane region" description="Helical" evidence="4">
    <location>
        <begin position="69"/>
        <end position="86"/>
    </location>
</feature>
<dbReference type="EMBL" id="LR134356">
    <property type="protein sequence ID" value="VEG51741.1"/>
    <property type="molecule type" value="Genomic_DNA"/>
</dbReference>
<dbReference type="KEGG" id="mauu:NCTC10437_00854"/>
<keyword evidence="2 6" id="KW-0418">Kinase</keyword>
<evidence type="ECO:0000313" key="6">
    <source>
        <dbReference type="EMBL" id="VEG51741.1"/>
    </source>
</evidence>
<feature type="domain" description="Signal transduction histidine kinase subgroup 3 dimerisation and phosphoacceptor" evidence="5">
    <location>
        <begin position="219"/>
        <end position="282"/>
    </location>
</feature>
<dbReference type="GO" id="GO:0016020">
    <property type="term" value="C:membrane"/>
    <property type="evidence" value="ECO:0007669"/>
    <property type="project" value="InterPro"/>
</dbReference>
<gene>
    <name evidence="6" type="primary">desK</name>
    <name evidence="6" type="ORF">NCTC10437_00854</name>
</gene>
<dbReference type="GO" id="GO:0000155">
    <property type="term" value="F:phosphorelay sensor kinase activity"/>
    <property type="evidence" value="ECO:0007669"/>
    <property type="project" value="InterPro"/>
</dbReference>
<dbReference type="EC" id="2.7.13.3" evidence="6"/>
<feature type="transmembrane region" description="Helical" evidence="4">
    <location>
        <begin position="98"/>
        <end position="117"/>
    </location>
</feature>
<keyword evidence="1 6" id="KW-0808">Transferase</keyword>
<dbReference type="GO" id="GO:0046983">
    <property type="term" value="F:protein dimerization activity"/>
    <property type="evidence" value="ECO:0007669"/>
    <property type="project" value="InterPro"/>
</dbReference>
<organism evidence="6 7">
    <name type="scientific">Mycolicibacterium aurum</name>
    <name type="common">Mycobacterium aurum</name>
    <dbReference type="NCBI Taxonomy" id="1791"/>
    <lineage>
        <taxon>Bacteria</taxon>
        <taxon>Bacillati</taxon>
        <taxon>Actinomycetota</taxon>
        <taxon>Actinomycetes</taxon>
        <taxon>Mycobacteriales</taxon>
        <taxon>Mycobacteriaceae</taxon>
        <taxon>Mycolicibacterium</taxon>
    </lineage>
</organism>
<dbReference type="PANTHER" id="PTHR24421:SF63">
    <property type="entry name" value="SENSOR HISTIDINE KINASE DESK"/>
    <property type="match status" value="1"/>
</dbReference>
<dbReference type="Gene3D" id="3.30.565.10">
    <property type="entry name" value="Histidine kinase-like ATPase, C-terminal domain"/>
    <property type="match status" value="1"/>
</dbReference>
<keyword evidence="4" id="KW-0472">Membrane</keyword>
<evidence type="ECO:0000256" key="1">
    <source>
        <dbReference type="ARBA" id="ARBA00022679"/>
    </source>
</evidence>
<name>A0A3S4RY76_MYCAU</name>
<evidence type="ECO:0000259" key="5">
    <source>
        <dbReference type="Pfam" id="PF07730"/>
    </source>
</evidence>
<dbReference type="PANTHER" id="PTHR24421">
    <property type="entry name" value="NITRATE/NITRITE SENSOR PROTEIN NARX-RELATED"/>
    <property type="match status" value="1"/>
</dbReference>
<feature type="transmembrane region" description="Helical" evidence="4">
    <location>
        <begin position="45"/>
        <end position="63"/>
    </location>
</feature>
<dbReference type="AlphaFoldDB" id="A0A3S4RY76"/>
<keyword evidence="7" id="KW-1185">Reference proteome</keyword>
<feature type="transmembrane region" description="Helical" evidence="4">
    <location>
        <begin position="146"/>
        <end position="166"/>
    </location>
</feature>
<dbReference type="Proteomes" id="UP000279306">
    <property type="component" value="Chromosome"/>
</dbReference>
<keyword evidence="4" id="KW-0812">Transmembrane</keyword>
<dbReference type="Gene3D" id="1.20.5.1930">
    <property type="match status" value="1"/>
</dbReference>
<dbReference type="STRING" id="1791.GCA_001049355_02242"/>
<sequence length="404" mass="43836">MGDPHPNHVKSVMDVRTPRRAFQSIWTAPRSHDAARGSRRRFRTINLTTFLPLLTAVGVFLVARQAQTWQQACVLALGLAAALIAFERWTAGDIARVAVPCLIVSAAVWLFGALTIAEGATQGAYYAIAIVGCLTVSQLNRLRGVAAFGLVAYVAAVGAWGILATGQTGTGALIANVIVPAGFTAMVMGLMFPNKGFYDVVAELEEARDREAELAVIRERMRFASDLHDIQGHTLHVVKLKIALAQKLIHSDTARAEQELREVYELVGDTITHTKALAYGQRKLNLTAELENARNLLEAADIRVRVEQGPEVESCANELLGQVLRETTTNILRHSRARLVRVALTANSITVVNDGVLEHELPELRGLATLADRVSDGGGELTVALGDGRFRTQATFPEQQDAVR</sequence>
<evidence type="ECO:0000256" key="3">
    <source>
        <dbReference type="ARBA" id="ARBA00023012"/>
    </source>
</evidence>
<feature type="transmembrane region" description="Helical" evidence="4">
    <location>
        <begin position="172"/>
        <end position="192"/>
    </location>
</feature>
<keyword evidence="4" id="KW-1133">Transmembrane helix</keyword>
<evidence type="ECO:0000313" key="7">
    <source>
        <dbReference type="Proteomes" id="UP000279306"/>
    </source>
</evidence>
<protein>
    <submittedName>
        <fullName evidence="6">Two-component histidine kinase DevS</fullName>
        <ecNumber evidence="6">2.7.13.3</ecNumber>
    </submittedName>
</protein>